<name>A0A927I3E1_9HYPH</name>
<dbReference type="InterPro" id="IPR006638">
    <property type="entry name" value="Elp3/MiaA/NifB-like_rSAM"/>
</dbReference>
<proteinExistence type="predicted"/>
<dbReference type="InterPro" id="IPR058240">
    <property type="entry name" value="rSAM_sf"/>
</dbReference>
<gene>
    <name evidence="6" type="ORF">IED13_25295</name>
</gene>
<evidence type="ECO:0000259" key="5">
    <source>
        <dbReference type="PROSITE" id="PS51918"/>
    </source>
</evidence>
<dbReference type="PROSITE" id="PS51918">
    <property type="entry name" value="RADICAL_SAM"/>
    <property type="match status" value="1"/>
</dbReference>
<organism evidence="6 7">
    <name type="scientific">Bosea spartocytisi</name>
    <dbReference type="NCBI Taxonomy" id="2773451"/>
    <lineage>
        <taxon>Bacteria</taxon>
        <taxon>Pseudomonadati</taxon>
        <taxon>Pseudomonadota</taxon>
        <taxon>Alphaproteobacteria</taxon>
        <taxon>Hyphomicrobiales</taxon>
        <taxon>Boseaceae</taxon>
        <taxon>Bosea</taxon>
    </lineage>
</organism>
<dbReference type="CDD" id="cd01335">
    <property type="entry name" value="Radical_SAM"/>
    <property type="match status" value="1"/>
</dbReference>
<dbReference type="SFLD" id="SFLDS00029">
    <property type="entry name" value="Radical_SAM"/>
    <property type="match status" value="1"/>
</dbReference>
<evidence type="ECO:0000256" key="1">
    <source>
        <dbReference type="ARBA" id="ARBA00022723"/>
    </source>
</evidence>
<dbReference type="SMART" id="SM00729">
    <property type="entry name" value="Elp3"/>
    <property type="match status" value="1"/>
</dbReference>
<evidence type="ECO:0000313" key="6">
    <source>
        <dbReference type="EMBL" id="MBD3849028.1"/>
    </source>
</evidence>
<evidence type="ECO:0000256" key="3">
    <source>
        <dbReference type="ARBA" id="ARBA00023014"/>
    </source>
</evidence>
<evidence type="ECO:0000256" key="4">
    <source>
        <dbReference type="SAM" id="MobiDB-lite"/>
    </source>
</evidence>
<dbReference type="Proteomes" id="UP000619295">
    <property type="component" value="Unassembled WGS sequence"/>
</dbReference>
<evidence type="ECO:0000313" key="7">
    <source>
        <dbReference type="Proteomes" id="UP000619295"/>
    </source>
</evidence>
<dbReference type="GO" id="GO:0051536">
    <property type="term" value="F:iron-sulfur cluster binding"/>
    <property type="evidence" value="ECO:0007669"/>
    <property type="project" value="UniProtKB-KW"/>
</dbReference>
<dbReference type="GO" id="GO:0003824">
    <property type="term" value="F:catalytic activity"/>
    <property type="evidence" value="ECO:0007669"/>
    <property type="project" value="InterPro"/>
</dbReference>
<dbReference type="NCBIfam" id="NF033668">
    <property type="entry name" value="rSAM_PA0069"/>
    <property type="match status" value="1"/>
</dbReference>
<dbReference type="Gene3D" id="3.80.30.30">
    <property type="match status" value="1"/>
</dbReference>
<sequence length="387" mass="42931">MPTALPLRRQDSEPVSASVRIAPVDPLAHVGSSIDPERRRGRGATINPGGRYEAEQRVAEDDGWGSLGDLPAFKTEIAYEKARSIITRNDSPDISFDRSINPYRGCEHGCVYCFARPTHAYLGLSPGLDFESKLTAKLDAAQLLEKELSAPSYQPRTIAIGTNTDPYQPIEKKLRIMRQVLEVLAKFNHPVGIVTKSALVQRDIDILAPMAAKGLVKVALSVTTLDPKVARGMEPRAASPPKRLETIRKLSEAGIPVTVLVAPIVPAINEHEIERILDAAKAAGAQEAGYVLLRLPLEVRDIVQEWLLTHHPDKLRHVMSLIRSTRGGKDYDSQWGQRMVGSGPYAWMIGRRFEMAAERIGFNTARRRLRTDLFVKPEKEKAQLSLF</sequence>
<evidence type="ECO:0000256" key="2">
    <source>
        <dbReference type="ARBA" id="ARBA00023004"/>
    </source>
</evidence>
<dbReference type="SUPFAM" id="SSF102114">
    <property type="entry name" value="Radical SAM enzymes"/>
    <property type="match status" value="1"/>
</dbReference>
<dbReference type="PANTHER" id="PTHR43432">
    <property type="entry name" value="SLR0285 PROTEIN"/>
    <property type="match status" value="1"/>
</dbReference>
<feature type="region of interest" description="Disordered" evidence="4">
    <location>
        <begin position="30"/>
        <end position="49"/>
    </location>
</feature>
<accession>A0A927I3E1</accession>
<dbReference type="InterPro" id="IPR040086">
    <property type="entry name" value="MJ0683-like"/>
</dbReference>
<dbReference type="Pfam" id="PF04055">
    <property type="entry name" value="Radical_SAM"/>
    <property type="match status" value="1"/>
</dbReference>
<dbReference type="PANTHER" id="PTHR43432:SF3">
    <property type="entry name" value="SLR0285 PROTEIN"/>
    <property type="match status" value="1"/>
</dbReference>
<dbReference type="EMBL" id="JACXWY010000027">
    <property type="protein sequence ID" value="MBD3849028.1"/>
    <property type="molecule type" value="Genomic_DNA"/>
</dbReference>
<dbReference type="GO" id="GO:0046872">
    <property type="term" value="F:metal ion binding"/>
    <property type="evidence" value="ECO:0007669"/>
    <property type="project" value="UniProtKB-KW"/>
</dbReference>
<comment type="caution">
    <text evidence="6">The sequence shown here is derived from an EMBL/GenBank/DDBJ whole genome shotgun (WGS) entry which is preliminary data.</text>
</comment>
<dbReference type="InterPro" id="IPR007197">
    <property type="entry name" value="rSAM"/>
</dbReference>
<dbReference type="SFLD" id="SFLDG01084">
    <property type="entry name" value="Uncharacterised_Radical_SAM_Su"/>
    <property type="match status" value="1"/>
</dbReference>
<feature type="domain" description="Radical SAM core" evidence="5">
    <location>
        <begin position="89"/>
        <end position="329"/>
    </location>
</feature>
<keyword evidence="7" id="KW-1185">Reference proteome</keyword>
<keyword evidence="1" id="KW-0479">Metal-binding</keyword>
<dbReference type="AlphaFoldDB" id="A0A927I3E1"/>
<reference evidence="6" key="1">
    <citation type="submission" date="2020-09" db="EMBL/GenBank/DDBJ databases">
        <title>Bosea spartocytisi sp. nov. a root nodule endophyte of Spartocytisus supranubius in the high mountain ecosystem fo the Teide National Park (Canary Islands, Spain).</title>
        <authorList>
            <person name="Pulido-Suarez L."/>
            <person name="Peix A."/>
            <person name="Igual J.M."/>
            <person name="Socas-Perez N."/>
            <person name="Velazquez E."/>
            <person name="Flores-Felix J.D."/>
            <person name="Leon-Barrios M."/>
        </authorList>
    </citation>
    <scope>NUCLEOTIDE SEQUENCE</scope>
    <source>
        <strain evidence="6">SSUT16</strain>
    </source>
</reference>
<dbReference type="RefSeq" id="WP_081925276.1">
    <property type="nucleotide sequence ID" value="NZ_JACXWY010000027.1"/>
</dbReference>
<keyword evidence="2" id="KW-0408">Iron</keyword>
<keyword evidence="3" id="KW-0411">Iron-sulfur</keyword>
<protein>
    <submittedName>
        <fullName evidence="6">PA0069 family radical SAM protein</fullName>
    </submittedName>
</protein>